<evidence type="ECO:0000256" key="4">
    <source>
        <dbReference type="ARBA" id="ARBA00018170"/>
    </source>
</evidence>
<evidence type="ECO:0000256" key="2">
    <source>
        <dbReference type="ARBA" id="ARBA00004370"/>
    </source>
</evidence>
<feature type="compositionally biased region" description="Low complexity" evidence="12">
    <location>
        <begin position="138"/>
        <end position="153"/>
    </location>
</feature>
<keyword evidence="5" id="KW-0812">Transmembrane</keyword>
<keyword evidence="6" id="KW-1133">Transmembrane helix</keyword>
<evidence type="ECO:0000256" key="3">
    <source>
        <dbReference type="ARBA" id="ARBA00009188"/>
    </source>
</evidence>
<evidence type="ECO:0000256" key="6">
    <source>
        <dbReference type="ARBA" id="ARBA00022989"/>
    </source>
</evidence>
<comment type="subunit">
    <text evidence="11">Component of the mitochondrial contact site and cristae organizing system (MICOS) complex.</text>
</comment>
<comment type="function">
    <text evidence="1 11">Component of the MICOS complex, a large protein complex of the mitochondrial inner membrane that plays crucial roles in the maintenance of crista junctions, inner membrane architecture, and formation of contact sites to the outer membrane.</text>
</comment>
<proteinExistence type="inferred from homology"/>
<gene>
    <name evidence="13" type="ORF">IAR55_006114</name>
</gene>
<sequence length="224" mass="23114">MSGFVLGTGSGVLAAAAVYYTLSTSLNAQTASLRSELHSSSTLLNSSFDPTVPPAPSSFIGPNSQSPHYQPTFSQLLRTKWNESISSLVVGVRRTDWDNVGKEVWGVGESVYDKISLSVNGPSTSTLAAPVEHGSTASPSSPSSSSSSSSSLSTGGIQGGTIYPIAGGVLSPGSSTKDNLVDQVKKGVKNVVEKTQGVNLHIGEEGRVGSDTKVELAKIKGRMV</sequence>
<dbReference type="EMBL" id="JBCAWK010000012">
    <property type="protein sequence ID" value="KAK8845401.1"/>
    <property type="molecule type" value="Genomic_DNA"/>
</dbReference>
<comment type="caution">
    <text evidence="13">The sequence shown here is derived from an EMBL/GenBank/DDBJ whole genome shotgun (WGS) entry which is preliminary data.</text>
</comment>
<dbReference type="RefSeq" id="XP_066800209.1">
    <property type="nucleotide sequence ID" value="XM_066949201.1"/>
</dbReference>
<keyword evidence="14" id="KW-1185">Reference proteome</keyword>
<reference evidence="13 14" key="1">
    <citation type="journal article" date="2024" name="bioRxiv">
        <title>Comparative genomics of Cryptococcus and Kwoniella reveals pathogenesis evolution and contrasting karyotype dynamics via intercentromeric recombination or chromosome fusion.</title>
        <authorList>
            <person name="Coelho M.A."/>
            <person name="David-Palma M."/>
            <person name="Shea T."/>
            <person name="Bowers K."/>
            <person name="McGinley-Smith S."/>
            <person name="Mohammad A.W."/>
            <person name="Gnirke A."/>
            <person name="Yurkov A.M."/>
            <person name="Nowrousian M."/>
            <person name="Sun S."/>
            <person name="Cuomo C.A."/>
            <person name="Heitman J."/>
        </authorList>
    </citation>
    <scope>NUCLEOTIDE SEQUENCE [LARGE SCALE GENOMIC DNA]</scope>
    <source>
        <strain evidence="13 14">CBS 13917</strain>
    </source>
</reference>
<dbReference type="GO" id="GO:0042407">
    <property type="term" value="P:cristae formation"/>
    <property type="evidence" value="ECO:0007669"/>
    <property type="project" value="InterPro"/>
</dbReference>
<accession>A0AAW0YUH4</accession>
<evidence type="ECO:0000256" key="10">
    <source>
        <dbReference type="ARBA" id="ARBA00032985"/>
    </source>
</evidence>
<comment type="subcellular location">
    <subcellularLocation>
        <location evidence="2">Membrane</location>
    </subcellularLocation>
    <subcellularLocation>
        <location evidence="11">Mitochondrion inner membrane</location>
        <topology evidence="11">Single-pass membrane protein</topology>
    </subcellularLocation>
</comment>
<evidence type="ECO:0000256" key="9">
    <source>
        <dbReference type="ARBA" id="ARBA00032159"/>
    </source>
</evidence>
<evidence type="ECO:0000256" key="8">
    <source>
        <dbReference type="ARBA" id="ARBA00023136"/>
    </source>
</evidence>
<dbReference type="GeneID" id="92183372"/>
<evidence type="ECO:0000256" key="1">
    <source>
        <dbReference type="ARBA" id="ARBA00002689"/>
    </source>
</evidence>
<evidence type="ECO:0000256" key="11">
    <source>
        <dbReference type="RuleBase" id="RU363010"/>
    </source>
</evidence>
<evidence type="ECO:0000313" key="14">
    <source>
        <dbReference type="Proteomes" id="UP001388673"/>
    </source>
</evidence>
<protein>
    <recommendedName>
        <fullName evidence="4 11">MICOS complex subunit MIC12</fullName>
    </recommendedName>
    <alternativeName>
        <fullName evidence="10 11">Altered inheritance of mitochondria protein 5, mitochondrial</fullName>
    </alternativeName>
    <alternativeName>
        <fullName evidence="9 11">Found in mitochondrial proteome protein 51</fullName>
    </alternativeName>
</protein>
<organism evidence="13 14">
    <name type="scientific">Kwoniella newhampshirensis</name>
    <dbReference type="NCBI Taxonomy" id="1651941"/>
    <lineage>
        <taxon>Eukaryota</taxon>
        <taxon>Fungi</taxon>
        <taxon>Dikarya</taxon>
        <taxon>Basidiomycota</taxon>
        <taxon>Agaricomycotina</taxon>
        <taxon>Tremellomycetes</taxon>
        <taxon>Tremellales</taxon>
        <taxon>Cryptococcaceae</taxon>
        <taxon>Kwoniella</taxon>
    </lineage>
</organism>
<evidence type="ECO:0000256" key="5">
    <source>
        <dbReference type="ARBA" id="ARBA00022692"/>
    </source>
</evidence>
<dbReference type="InterPro" id="IPR031463">
    <property type="entry name" value="Mic12"/>
</dbReference>
<dbReference type="GO" id="GO:0061617">
    <property type="term" value="C:MICOS complex"/>
    <property type="evidence" value="ECO:0007669"/>
    <property type="project" value="UniProtKB-UniRule"/>
</dbReference>
<dbReference type="Proteomes" id="UP001388673">
    <property type="component" value="Unassembled WGS sequence"/>
</dbReference>
<dbReference type="GO" id="GO:0044284">
    <property type="term" value="C:mitochondrial crista junction"/>
    <property type="evidence" value="ECO:0007669"/>
    <property type="project" value="InterPro"/>
</dbReference>
<evidence type="ECO:0000256" key="7">
    <source>
        <dbReference type="ARBA" id="ARBA00023128"/>
    </source>
</evidence>
<feature type="region of interest" description="Disordered" evidence="12">
    <location>
        <begin position="126"/>
        <end position="155"/>
    </location>
</feature>
<dbReference type="AlphaFoldDB" id="A0AAW0YUH4"/>
<keyword evidence="8" id="KW-0472">Membrane</keyword>
<dbReference type="Pfam" id="PF17050">
    <property type="entry name" value="AIM5"/>
    <property type="match status" value="1"/>
</dbReference>
<keyword evidence="11" id="KW-0999">Mitochondrion inner membrane</keyword>
<keyword evidence="7 11" id="KW-0496">Mitochondrion</keyword>
<comment type="similarity">
    <text evidence="3 11">Belongs to the MICOS complex subunit Mic12 family.</text>
</comment>
<evidence type="ECO:0000256" key="12">
    <source>
        <dbReference type="SAM" id="MobiDB-lite"/>
    </source>
</evidence>
<name>A0AAW0YUH4_9TREE</name>
<evidence type="ECO:0000313" key="13">
    <source>
        <dbReference type="EMBL" id="KAK8845401.1"/>
    </source>
</evidence>
<dbReference type="KEGG" id="kne:92183372"/>